<dbReference type="PANTHER" id="PTHR32305">
    <property type="match status" value="1"/>
</dbReference>
<dbReference type="InterPro" id="IPR022045">
    <property type="entry name" value="TcdB_toxin_mid/N"/>
</dbReference>
<evidence type="ECO:0000313" key="7">
    <source>
        <dbReference type="Proteomes" id="UP000297872"/>
    </source>
</evidence>
<dbReference type="InterPro" id="IPR022385">
    <property type="entry name" value="Rhs_assc_core"/>
</dbReference>
<name>A0A4Y8VQS4_9BACT</name>
<keyword evidence="7" id="KW-1185">Reference proteome</keyword>
<feature type="compositionally biased region" description="Polar residues" evidence="4">
    <location>
        <begin position="1320"/>
        <end position="1335"/>
    </location>
</feature>
<proteinExistence type="predicted"/>
<dbReference type="GO" id="GO:0005737">
    <property type="term" value="C:cytoplasm"/>
    <property type="evidence" value="ECO:0007669"/>
    <property type="project" value="InterPro"/>
</dbReference>
<dbReference type="InterPro" id="IPR006530">
    <property type="entry name" value="YD"/>
</dbReference>
<dbReference type="Pfam" id="PF03534">
    <property type="entry name" value="SpvB"/>
    <property type="match status" value="1"/>
</dbReference>
<feature type="domain" description="Insecticide toxin TcdB middle/N-terminal" evidence="5">
    <location>
        <begin position="1494"/>
        <end position="1622"/>
    </location>
</feature>
<dbReference type="OrthoDB" id="9765204at2"/>
<evidence type="ECO:0000259" key="5">
    <source>
        <dbReference type="Pfam" id="PF12256"/>
    </source>
</evidence>
<dbReference type="InterPro" id="IPR050708">
    <property type="entry name" value="T6SS_VgrG/RHS"/>
</dbReference>
<accession>A0A4Y8VQS4</accession>
<evidence type="ECO:0000256" key="1">
    <source>
        <dbReference type="ARBA" id="ARBA00004613"/>
    </source>
</evidence>
<dbReference type="PANTHER" id="PTHR32305:SF15">
    <property type="entry name" value="PROTEIN RHSA-RELATED"/>
    <property type="match status" value="1"/>
</dbReference>
<dbReference type="Pfam" id="PF05593">
    <property type="entry name" value="RHS_repeat"/>
    <property type="match status" value="2"/>
</dbReference>
<comment type="caution">
    <text evidence="6">The sequence shown here is derived from an EMBL/GenBank/DDBJ whole genome shotgun (WGS) entry which is preliminary data.</text>
</comment>
<dbReference type="InterPro" id="IPR028994">
    <property type="entry name" value="Integrin_alpha_N"/>
</dbReference>
<dbReference type="EMBL" id="SGVY01000011">
    <property type="protein sequence ID" value="TFH82673.1"/>
    <property type="molecule type" value="Genomic_DNA"/>
</dbReference>
<dbReference type="InterPro" id="IPR031325">
    <property type="entry name" value="RHS_repeat"/>
</dbReference>
<feature type="compositionally biased region" description="Low complexity" evidence="4">
    <location>
        <begin position="2596"/>
        <end position="2608"/>
    </location>
</feature>
<dbReference type="NCBIfam" id="TIGR01643">
    <property type="entry name" value="YD_repeat_2x"/>
    <property type="match status" value="1"/>
</dbReference>
<dbReference type="GO" id="GO:0005576">
    <property type="term" value="C:extracellular region"/>
    <property type="evidence" value="ECO:0007669"/>
    <property type="project" value="UniProtKB-SubCell"/>
</dbReference>
<dbReference type="SUPFAM" id="SSF69318">
    <property type="entry name" value="Integrin alpha N-terminal domain"/>
    <property type="match status" value="2"/>
</dbReference>
<dbReference type="Gene3D" id="2.180.10.10">
    <property type="entry name" value="RHS repeat-associated core"/>
    <property type="match status" value="3"/>
</dbReference>
<comment type="subcellular location">
    <subcellularLocation>
        <location evidence="1">Secreted</location>
    </subcellularLocation>
</comment>
<evidence type="ECO:0000256" key="3">
    <source>
        <dbReference type="ARBA" id="ARBA00023026"/>
    </source>
</evidence>
<organism evidence="6 7">
    <name type="scientific">Segatella hominis</name>
    <dbReference type="NCBI Taxonomy" id="2518605"/>
    <lineage>
        <taxon>Bacteria</taxon>
        <taxon>Pseudomonadati</taxon>
        <taxon>Bacteroidota</taxon>
        <taxon>Bacteroidia</taxon>
        <taxon>Bacteroidales</taxon>
        <taxon>Prevotellaceae</taxon>
        <taxon>Segatella</taxon>
    </lineage>
</organism>
<feature type="region of interest" description="Disordered" evidence="4">
    <location>
        <begin position="1294"/>
        <end position="1347"/>
    </location>
</feature>
<keyword evidence="2" id="KW-0964">Secreted</keyword>
<sequence length="2926" mass="319740">MVSKFFSCSDSDTLRVGRAQLAVPRGAMTHGRTLSITPLCRGEIPPLPTGLVNVTGGEDADTVVGYRFLPHGNHFVHCPATLTVPYDSTLIPSGYTAADIHTYYYDGMSRRWTLLRGRGTDRKRAVAMAETTHFTDVVNGILKVPESPETSSYVPTGISDLKAADPGAGIQQMEAPIANQQGTASMEYPFELPSGRGGISVNVGLSYSNQGGSGMVGYGWSLPVKSVDVETRWGVPRFDSDVESESYLLMGERLGDRAYRSATMRPRMAERHFQPMVEGNFNRIIRHGSTPADYWWEVTDKDGTTYAYGGKDGKVDDASTLTDTHGNRIKWVLTRITDVHGNFASLRYTKHGGNLYPDRYTYTGFGDEEGLYSVEFAMEQDARHDAVSSGRLGVMQEDAALLHRVSVRNDGNLLRAYELHYKEGAFGKTLLASIDQLDSHGDVVATHSMDYYDDVVGGLFTTEPVTYTSESDNYGRVFSQNVGLLDGTISLLGAGTAKGTTVGGGVMVGAGWGPASVNAGASYSHSKGANEGKAALVDLNGDGLPDKLWKGSDGKLHYRLNLNADGKHPTFGEAHLVEGVNSFSKGSTSSNTLDANVAVGFGIASSGYAVGKTTEESKTQVYLHDFNSDGLVDVAVNGTVYFNHSDGKSVFFSPSSSGTDNPIVGGDCAMDSTFLVDYKVLRDSLERQYPLHDAVRLWRAPFEGTVTVTGDVLKPSSEGDGVSLSVQHGDRVIWKNDRFMGGTLRIPAMDLEVKPGDFLLFRCGAIYSGAGDAIDWHPHVRYVSLPVPTYAGEALTDYDSEADALMGEASTAPLSIDGKVAFEGAYAKGRTSDDITLSIVRTDKAGVQILVDSLLLPADSIVSGVFRGECQSVASDSATLDFIVRANSPVDWHAVSWNPVLRMDTMRFEIAPQRIIYSKPIRMAASTLVSLPADTAWGSRLILVPHLSVSRESGEDRDSADVHLSLKTADGTFLYARTLAIGSDNALHGDSIVLDVSSMRGKLSGKEVQVTFSIANELASASEAGVELCMDSTIYVADSLGIGHAMGSKVVTVSSLPACVFSSYNRFDYGTLYHGWGQFAWNGNDGASIRVADMRTADTNAYLHDGKLDEDAVEANAIDITEQRFFTMAYQSSSQRYVSATDSVYVTGAVMRPSRLGEDDIVIDSVDYATGGEGLAAPVQRTLTKGRSKSYSLGASAGVSIGVNRSESTQDSYTKVSLQDINGDGYPDWVNDHDGKIRAQLTCQTGRLGDAMDYAVEGALSRGKSSNTGLDIGASFDAKAYSIGQYFQFPKTSKEAESSSQSTAYPSDAESAGNAGKVSENGSCSASGNFSSGETVTARDWSDLNGDGLPDMVSSDGMVRYGLGYSYTDAMASELPGTDRSVSSNLGGGNGVCIPVLGMFSISSGMNDTQSLTMGRGMLADVNGDGLPDYVSQEADGSLSVTLNRGDGFMEKWDMGGRTAMSASVGSSLAFYGSVAYTIRIPLPFGFRINITPSVQASHSESVSRTTASLIDMDGDGLPDLVCASGENRLLVYRNLTGRTNLLKSVTLPFGGRHLVEYAQTEPSHDLPGRRWVMSAVETVGGYAECGATRTRTEFDYHGGYQDRKEREFLGFQEVVTTEVNTLDGDRLYRRTVRMYDGVRDYHTHSLLTSETLYDADANKLHGTSYSYDLRDQQSSESKFPALVKVEDMEYDPGTGVSMGTNVENDYDGYGNLTFYRQTAIGHELEASVDYHELTDRYIVGEPSHVAVSSGGKVLRERTSEVNSYGDMTRLTLRNGDGASVYDMEYDTYGNITRLTKPANHRGQRMFHAYAYDERHHSLVTGVSDAYGYSSSTSYDPLWNLPTSTTDINGQRMEYTYDVVGRQSTVRAPYEIESGKPFTIKFEYSPRGRMAHTIHDMGKGYIDTYTFADSLMDVVQTKHTGVVWNGTTGEKVSIVSGREVEDAFGRKVATYYPTTEPVGDMGRYSHSVGDLEMTTEYDERDREVLVTLADGARTQTAYAIGNHGSEPMLTATYTDALGRTSEKYSDALGRERETVRHADGVDVTVKKAYDALGQLLDVTHPNGAHTTYAYDELGRKLSVVHPDAGKVEYTYDAAGNMLTKLTAELERTISSKAPITYTYDFERLSEVLYPENLFNRVTYTYGKAGDPFNRAGRIALVEDASGGEAYSYGRMGEVTKTVRTVMASLADVRTYIYGATYDSWNRVRTMTYPDGEVVTYHYDAAGQVESLTSTKLGRKSTIVEKVGYDKEGHTVYSKLGNGMETTYSYDKVRDRLERMELQGKGGKVMLNAYSYDAVDNILGMENSISPQSNKGMNPSKLGGTFSHSYRYDKLDRLVNASGKAKNARYVMDMAYNVMSMPQHKYQEVDSSLTAHSYRNDYLYEDTSHPTAPTQIGHEHYTYDANGNPTLVEDDSLGTTRQMFWDEDNRLMVLSDNGKTSRYTYNASGERIVKSHGNMEGVYVNGAPQRIAFHETDDFTLYPASILSVSRNRFTKHYFIGSQRIASRIGVGRFNNVYGINGSRVTAGQKDYAARMGEIEAQKEEYYKSLGIAPGVPTMKGSYGDPENTGVGYNSILTELGKHDVPENWIQLPKKDGKGNSAGSGASATPGTPIAWEDPSNPENAQPGYGYVAGDTTELEETFYYHSDHLGSTSYVTDEDGNITQYEAYLPYGELLVDEHSSSESMPYKFNGKQLDDETGLYYYGARYMNPVASIWYGVDPLAEKYQSMGGMVYCESNPIKYIDPNGMIKRSYFGQEERLKSPILYRNYLHFKDNPTVLNLFAHGSFNGFSYKGNTSGSTGEKSVKFFYDMIQKDRGLKESYSKSKIIVLHMCSTAKFAEKISRDPKFKDALIIAPSGDLAVSEKTPKVNDKLIKSKAEYSYRIIGATNKKAHGVWKAYRNGRVVANYKDSSKPGSIGFNFFNTKGKNGKK</sequence>
<keyword evidence="3" id="KW-0843">Virulence</keyword>
<dbReference type="Proteomes" id="UP000297872">
    <property type="component" value="Unassembled WGS sequence"/>
</dbReference>
<reference evidence="6 7" key="1">
    <citation type="submission" date="2019-02" db="EMBL/GenBank/DDBJ databases">
        <title>Draft Genome Sequence of the Prevotella sp. BCRC 81118, Isolated from Human Feces.</title>
        <authorList>
            <person name="Huang C.-H."/>
        </authorList>
    </citation>
    <scope>NUCLEOTIDE SEQUENCE [LARGE SCALE GENOMIC DNA]</scope>
    <source>
        <strain evidence="6 7">BCRC 81118</strain>
    </source>
</reference>
<gene>
    <name evidence="6" type="ORF">EXN75_05750</name>
</gene>
<evidence type="ECO:0000313" key="6">
    <source>
        <dbReference type="EMBL" id="TFH82673.1"/>
    </source>
</evidence>
<evidence type="ECO:0000256" key="2">
    <source>
        <dbReference type="ARBA" id="ARBA00022525"/>
    </source>
</evidence>
<feature type="region of interest" description="Disordered" evidence="4">
    <location>
        <begin position="2588"/>
        <end position="2618"/>
    </location>
</feature>
<dbReference type="Pfam" id="PF12256">
    <property type="entry name" value="TcdB_toxin_midN"/>
    <property type="match status" value="1"/>
</dbReference>
<evidence type="ECO:0000256" key="4">
    <source>
        <dbReference type="SAM" id="MobiDB-lite"/>
    </source>
</evidence>
<protein>
    <submittedName>
        <fullName evidence="6">Type IV secretion protein Rhs</fullName>
    </submittedName>
</protein>
<dbReference type="InterPro" id="IPR003284">
    <property type="entry name" value="Sal_SpvB"/>
</dbReference>
<dbReference type="NCBIfam" id="TIGR03696">
    <property type="entry name" value="Rhs_assc_core"/>
    <property type="match status" value="1"/>
</dbReference>